<name>M7SQF8_EUTLA</name>
<dbReference type="PANTHER" id="PTHR24320">
    <property type="entry name" value="RETINOL DEHYDROGENASE"/>
    <property type="match status" value="1"/>
</dbReference>
<dbReference type="PRINTS" id="PR00081">
    <property type="entry name" value="GDHRDH"/>
</dbReference>
<organism evidence="4 5">
    <name type="scientific">Eutypa lata (strain UCR-EL1)</name>
    <name type="common">Grapevine dieback disease fungus</name>
    <name type="synonym">Eutypa armeniacae</name>
    <dbReference type="NCBI Taxonomy" id="1287681"/>
    <lineage>
        <taxon>Eukaryota</taxon>
        <taxon>Fungi</taxon>
        <taxon>Dikarya</taxon>
        <taxon>Ascomycota</taxon>
        <taxon>Pezizomycotina</taxon>
        <taxon>Sordariomycetes</taxon>
        <taxon>Xylariomycetidae</taxon>
        <taxon>Xylariales</taxon>
        <taxon>Diatrypaceae</taxon>
        <taxon>Eutypa</taxon>
    </lineage>
</organism>
<evidence type="ECO:0000256" key="2">
    <source>
        <dbReference type="ARBA" id="ARBA00022857"/>
    </source>
</evidence>
<dbReference type="GO" id="GO:0016491">
    <property type="term" value="F:oxidoreductase activity"/>
    <property type="evidence" value="ECO:0007669"/>
    <property type="project" value="UniProtKB-KW"/>
</dbReference>
<evidence type="ECO:0000313" key="4">
    <source>
        <dbReference type="EMBL" id="EMR68679.1"/>
    </source>
</evidence>
<proteinExistence type="inferred from homology"/>
<keyword evidence="3" id="KW-0560">Oxidoreductase</keyword>
<dbReference type="Pfam" id="PF00106">
    <property type="entry name" value="adh_short"/>
    <property type="match status" value="1"/>
</dbReference>
<dbReference type="STRING" id="1287681.M7SQF8"/>
<dbReference type="AlphaFoldDB" id="M7SQF8"/>
<dbReference type="Gene3D" id="3.40.50.720">
    <property type="entry name" value="NAD(P)-binding Rossmann-like Domain"/>
    <property type="match status" value="1"/>
</dbReference>
<sequence>MASMSLPPPTFTQFSLWVKSHLLTKNRPPPADLSLKGQTALITGANSGLGLATAKVLLQHGLSRLVIACRSVDKGQQAAAPLRAKYEASGAEILVWELDMLSYDSIQRLVKRCQMDLHPLKDSASGRGLDIAILSAGVAQAEFELNESTGHEVMMQTNYLSTALLAFLLLPVLKAKRTQKPGRLTIVASSTGLTTAFANRNEDPLLPTFDDRKQWDATGGFERYGVSKTLVLMLLAKLGEQPLVDDEGNAVTVNALEPGLVTGSNLFRHAKMGIEKVALTIMGMMGGRTPEQGAWMYVHAAAVVDEKSHGAFLMNWETYQVHPFMYTPEGKKITDKLWEETLKEFEFAGVRDILKSLGYKG</sequence>
<protein>
    <submittedName>
        <fullName evidence="4">Putative short-chain dehydrogenase reductase family protein</fullName>
    </submittedName>
</protein>
<reference evidence="5" key="1">
    <citation type="journal article" date="2013" name="Genome Announc.">
        <title>Draft genome sequence of the grapevine dieback fungus Eutypa lata UCR-EL1.</title>
        <authorList>
            <person name="Blanco-Ulate B."/>
            <person name="Rolshausen P.E."/>
            <person name="Cantu D."/>
        </authorList>
    </citation>
    <scope>NUCLEOTIDE SEQUENCE [LARGE SCALE GENOMIC DNA]</scope>
    <source>
        <strain evidence="5">UCR-EL1</strain>
    </source>
</reference>
<dbReference type="KEGG" id="ela:UCREL1_4306"/>
<dbReference type="Proteomes" id="UP000012174">
    <property type="component" value="Unassembled WGS sequence"/>
</dbReference>
<dbReference type="InterPro" id="IPR036291">
    <property type="entry name" value="NAD(P)-bd_dom_sf"/>
</dbReference>
<gene>
    <name evidence="4" type="ORF">UCREL1_4306</name>
</gene>
<keyword evidence="5" id="KW-1185">Reference proteome</keyword>
<dbReference type="eggNOG" id="KOG1208">
    <property type="taxonomic scope" value="Eukaryota"/>
</dbReference>
<keyword evidence="2" id="KW-0521">NADP</keyword>
<dbReference type="HOGENOM" id="CLU_010194_44_4_1"/>
<accession>M7SQF8</accession>
<dbReference type="OrthoDB" id="542013at2759"/>
<evidence type="ECO:0000256" key="3">
    <source>
        <dbReference type="ARBA" id="ARBA00023002"/>
    </source>
</evidence>
<dbReference type="InterPro" id="IPR002347">
    <property type="entry name" value="SDR_fam"/>
</dbReference>
<evidence type="ECO:0000256" key="1">
    <source>
        <dbReference type="ARBA" id="ARBA00006484"/>
    </source>
</evidence>
<dbReference type="OMA" id="HCELPEA"/>
<dbReference type="EMBL" id="KB706193">
    <property type="protein sequence ID" value="EMR68679.1"/>
    <property type="molecule type" value="Genomic_DNA"/>
</dbReference>
<comment type="similarity">
    <text evidence="1">Belongs to the short-chain dehydrogenases/reductases (SDR) family.</text>
</comment>
<dbReference type="SUPFAM" id="SSF51735">
    <property type="entry name" value="NAD(P)-binding Rossmann-fold domains"/>
    <property type="match status" value="1"/>
</dbReference>
<evidence type="ECO:0000313" key="5">
    <source>
        <dbReference type="Proteomes" id="UP000012174"/>
    </source>
</evidence>
<dbReference type="PANTHER" id="PTHR24320:SF252">
    <property type="entry name" value="DEHYDROGENASE_REDUCTASE FAMILY PROTEIN, PUTATIVE (AFU_ORTHOLOGUE AFUA_3G08550)-RELATED"/>
    <property type="match status" value="1"/>
</dbReference>